<dbReference type="PANTHER" id="PTHR43065:SF50">
    <property type="entry name" value="HISTIDINE KINASE"/>
    <property type="match status" value="1"/>
</dbReference>
<keyword evidence="4 8" id="KW-0597">Phosphoprotein</keyword>
<dbReference type="InterPro" id="IPR001789">
    <property type="entry name" value="Sig_transdc_resp-reg_receiver"/>
</dbReference>
<dbReference type="SUPFAM" id="SSF52172">
    <property type="entry name" value="CheY-like"/>
    <property type="match status" value="1"/>
</dbReference>
<comment type="caution">
    <text evidence="11">The sequence shown here is derived from an EMBL/GenBank/DDBJ whole genome shotgun (WGS) entry which is preliminary data.</text>
</comment>
<dbReference type="AlphaFoldDB" id="A0A1S8TE38"/>
<dbReference type="InterPro" id="IPR011006">
    <property type="entry name" value="CheY-like_superfamily"/>
</dbReference>
<dbReference type="InterPro" id="IPR004358">
    <property type="entry name" value="Sig_transdc_His_kin-like_C"/>
</dbReference>
<evidence type="ECO:0000256" key="2">
    <source>
        <dbReference type="ARBA" id="ARBA00012438"/>
    </source>
</evidence>
<keyword evidence="12" id="KW-1185">Reference proteome</keyword>
<organism evidence="11 12">
    <name type="scientific">Clostridium puniceum</name>
    <dbReference type="NCBI Taxonomy" id="29367"/>
    <lineage>
        <taxon>Bacteria</taxon>
        <taxon>Bacillati</taxon>
        <taxon>Bacillota</taxon>
        <taxon>Clostridia</taxon>
        <taxon>Eubacteriales</taxon>
        <taxon>Clostridiaceae</taxon>
        <taxon>Clostridium</taxon>
    </lineage>
</organism>
<feature type="domain" description="Histidine kinase" evidence="9">
    <location>
        <begin position="172"/>
        <end position="431"/>
    </location>
</feature>
<dbReference type="Pfam" id="PF00072">
    <property type="entry name" value="Response_reg"/>
    <property type="match status" value="1"/>
</dbReference>
<evidence type="ECO:0000256" key="8">
    <source>
        <dbReference type="PROSITE-ProRule" id="PRU00169"/>
    </source>
</evidence>
<dbReference type="Pfam" id="PF02518">
    <property type="entry name" value="HATPase_c"/>
    <property type="match status" value="1"/>
</dbReference>
<keyword evidence="5" id="KW-0418">Kinase</keyword>
<dbReference type="SMART" id="SM00387">
    <property type="entry name" value="HATPase_c"/>
    <property type="match status" value="1"/>
</dbReference>
<dbReference type="EC" id="2.7.13.3" evidence="2"/>
<dbReference type="InterPro" id="IPR005467">
    <property type="entry name" value="His_kinase_dom"/>
</dbReference>
<evidence type="ECO:0000256" key="4">
    <source>
        <dbReference type="ARBA" id="ARBA00022553"/>
    </source>
</evidence>
<evidence type="ECO:0000256" key="7">
    <source>
        <dbReference type="ARBA" id="ARBA00024867"/>
    </source>
</evidence>
<evidence type="ECO:0000259" key="10">
    <source>
        <dbReference type="PROSITE" id="PS50110"/>
    </source>
</evidence>
<accession>A0A1S8TE38</accession>
<dbReference type="PANTHER" id="PTHR43065">
    <property type="entry name" value="SENSOR HISTIDINE KINASE"/>
    <property type="match status" value="1"/>
</dbReference>
<dbReference type="Gene3D" id="3.40.50.2300">
    <property type="match status" value="1"/>
</dbReference>
<evidence type="ECO:0000313" key="11">
    <source>
        <dbReference type="EMBL" id="OOM75976.1"/>
    </source>
</evidence>
<dbReference type="Proteomes" id="UP000190890">
    <property type="component" value="Unassembled WGS sequence"/>
</dbReference>
<dbReference type="EMBL" id="LZZM01000179">
    <property type="protein sequence ID" value="OOM75976.1"/>
    <property type="molecule type" value="Genomic_DNA"/>
</dbReference>
<feature type="domain" description="Response regulatory" evidence="10">
    <location>
        <begin position="2"/>
        <end position="120"/>
    </location>
</feature>
<dbReference type="STRING" id="29367.CLPUN_30130"/>
<evidence type="ECO:0000313" key="12">
    <source>
        <dbReference type="Proteomes" id="UP000190890"/>
    </source>
</evidence>
<protein>
    <recommendedName>
        <fullName evidence="3">Stage 0 sporulation protein A homolog</fullName>
        <ecNumber evidence="2">2.7.13.3</ecNumber>
    </recommendedName>
</protein>
<dbReference type="SMART" id="SM00448">
    <property type="entry name" value="REC"/>
    <property type="match status" value="1"/>
</dbReference>
<name>A0A1S8TE38_9CLOT</name>
<dbReference type="InterPro" id="IPR036097">
    <property type="entry name" value="HisK_dim/P_sf"/>
</dbReference>
<dbReference type="Gene3D" id="3.30.565.10">
    <property type="entry name" value="Histidine kinase-like ATPase, C-terminal domain"/>
    <property type="match status" value="1"/>
</dbReference>
<keyword evidence="11" id="KW-0808">Transferase</keyword>
<evidence type="ECO:0000256" key="6">
    <source>
        <dbReference type="ARBA" id="ARBA00023012"/>
    </source>
</evidence>
<sequence length="431" mass="49110">MKILVVDDDRFNLTVANNFIKETSIEYQVTSCNNPLEVKKLMDENNFDIILLDIVMPGMDGIDVLKQLRSNPEYDNVQILMLTSLTDSNSFKKCFEYGADDYINKPIKDVEFFARFKAAVKTRNNALMLKEMFERIKKQNKDLKELNKTLNDTQFHMIQKEKLAAIGELAAGVAHEINNPLGYIGSNLEVLSNFVLRIQRMITEYKELVQRVISNNNIMKINGINEIITNLKELETKLKVNFVLKELEEIISDSRDGVNRVSKIVKSLQNFAKTGFEDEMILNDLNIIIDEAILLLNNDLKNVARIEKKYGVIPNILCNRSQMGQVMLSLITNSLQAIRSQNRLDGEIIIETFKEKDMVCCSISDDGPGIEESVINKIFDPFFTTKEIGSATGIGLSISYDIIVKKYNGEFNVESIPGKKTVFTFKFPIRN</sequence>
<evidence type="ECO:0000256" key="5">
    <source>
        <dbReference type="ARBA" id="ARBA00022777"/>
    </source>
</evidence>
<dbReference type="InterPro" id="IPR003661">
    <property type="entry name" value="HisK_dim/P_dom"/>
</dbReference>
<dbReference type="OrthoDB" id="9784397at2"/>
<dbReference type="PROSITE" id="PS50110">
    <property type="entry name" value="RESPONSE_REGULATORY"/>
    <property type="match status" value="1"/>
</dbReference>
<keyword evidence="6" id="KW-0902">Two-component regulatory system</keyword>
<feature type="modified residue" description="4-aspartylphosphate" evidence="8">
    <location>
        <position position="53"/>
    </location>
</feature>
<dbReference type="InterPro" id="IPR003594">
    <property type="entry name" value="HATPase_dom"/>
</dbReference>
<evidence type="ECO:0000256" key="3">
    <source>
        <dbReference type="ARBA" id="ARBA00018672"/>
    </source>
</evidence>
<dbReference type="CDD" id="cd00082">
    <property type="entry name" value="HisKA"/>
    <property type="match status" value="1"/>
</dbReference>
<dbReference type="InterPro" id="IPR036890">
    <property type="entry name" value="HATPase_C_sf"/>
</dbReference>
<comment type="catalytic activity">
    <reaction evidence="1">
        <text>ATP + protein L-histidine = ADP + protein N-phospho-L-histidine.</text>
        <dbReference type="EC" id="2.7.13.3"/>
    </reaction>
</comment>
<comment type="function">
    <text evidence="7">May play the central regulatory role in sporulation. It may be an element of the effector pathway responsible for the activation of sporulation genes in response to nutritional stress. Spo0A may act in concert with spo0H (a sigma factor) to control the expression of some genes that are critical to the sporulation process.</text>
</comment>
<dbReference type="SUPFAM" id="SSF55874">
    <property type="entry name" value="ATPase domain of HSP90 chaperone/DNA topoisomerase II/histidine kinase"/>
    <property type="match status" value="1"/>
</dbReference>
<gene>
    <name evidence="11" type="primary">zraS_2</name>
    <name evidence="11" type="ORF">CLPUN_30130</name>
</gene>
<dbReference type="SUPFAM" id="SSF47384">
    <property type="entry name" value="Homodimeric domain of signal transducing histidine kinase"/>
    <property type="match status" value="1"/>
</dbReference>
<evidence type="ECO:0000259" key="9">
    <source>
        <dbReference type="PROSITE" id="PS50109"/>
    </source>
</evidence>
<reference evidence="11 12" key="1">
    <citation type="submission" date="2016-05" db="EMBL/GenBank/DDBJ databases">
        <title>Microbial solvent formation.</title>
        <authorList>
            <person name="Poehlein A."/>
            <person name="Montoya Solano J.D."/>
            <person name="Flitsch S."/>
            <person name="Krabben P."/>
            <person name="Duerre P."/>
            <person name="Daniel R."/>
        </authorList>
    </citation>
    <scope>NUCLEOTIDE SEQUENCE [LARGE SCALE GENOMIC DNA]</scope>
    <source>
        <strain evidence="11 12">DSM 2619</strain>
    </source>
</reference>
<dbReference type="Gene3D" id="1.10.287.130">
    <property type="match status" value="1"/>
</dbReference>
<proteinExistence type="predicted"/>
<dbReference type="GO" id="GO:0000155">
    <property type="term" value="F:phosphorelay sensor kinase activity"/>
    <property type="evidence" value="ECO:0007669"/>
    <property type="project" value="InterPro"/>
</dbReference>
<dbReference type="PROSITE" id="PS50109">
    <property type="entry name" value="HIS_KIN"/>
    <property type="match status" value="1"/>
</dbReference>
<dbReference type="RefSeq" id="WP_077848086.1">
    <property type="nucleotide sequence ID" value="NZ_LZZM01000179.1"/>
</dbReference>
<evidence type="ECO:0000256" key="1">
    <source>
        <dbReference type="ARBA" id="ARBA00000085"/>
    </source>
</evidence>
<dbReference type="PRINTS" id="PR00344">
    <property type="entry name" value="BCTRLSENSOR"/>
</dbReference>